<dbReference type="EMBL" id="MDYL01000034">
    <property type="protein sequence ID" value="OQD68536.1"/>
    <property type="molecule type" value="Genomic_DNA"/>
</dbReference>
<dbReference type="Gene3D" id="3.40.525.10">
    <property type="entry name" value="CRAL-TRIO lipid binding domain"/>
    <property type="match status" value="1"/>
</dbReference>
<evidence type="ECO:0000259" key="1">
    <source>
        <dbReference type="PROSITE" id="PS50191"/>
    </source>
</evidence>
<organism evidence="2 3">
    <name type="scientific">Penicillium decumbens</name>
    <dbReference type="NCBI Taxonomy" id="69771"/>
    <lineage>
        <taxon>Eukaryota</taxon>
        <taxon>Fungi</taxon>
        <taxon>Dikarya</taxon>
        <taxon>Ascomycota</taxon>
        <taxon>Pezizomycotina</taxon>
        <taxon>Eurotiomycetes</taxon>
        <taxon>Eurotiomycetidae</taxon>
        <taxon>Eurotiales</taxon>
        <taxon>Aspergillaceae</taxon>
        <taxon>Penicillium</taxon>
    </lineage>
</organism>
<dbReference type="Proteomes" id="UP000191522">
    <property type="component" value="Unassembled WGS sequence"/>
</dbReference>
<dbReference type="OMA" id="FINVQLH"/>
<dbReference type="Pfam" id="PF00650">
    <property type="entry name" value="CRAL_TRIO"/>
    <property type="match status" value="1"/>
</dbReference>
<sequence length="469" mass="53423">MADIPEKSAAGYVGRLDASQQEKLHQFWRILMQSWNPTIAGADPTRKSSVSNPATKSHRRFFSLGRSQTQPTEEETAAVPTNLLSTLNSLGAEPNEIKTVNSLLKRLPGDKLRSTLVTAIKQDHPDALCLRFIRAEKWNVPKAWIKLVSALNWRVNEYKVDEEVLLKGEEYHLEKSRQSGDSTEKKDSEGFVHQLRTGKGHFHGADRWGRPICIIRVRMHNPSDQTQKGLNDYIIHCIETVRYLQIPPVETMAIVFDLTSFSLSNWEFPPVKFIIDSFQESYPESLGALIIYNAPWIFSGFWKIIHGILDPVVASKVHFVSGPSELKKLIPQGQILKELGGEEDWEYEFIEPKEKENDRLKDAITRESILAERKKLSDELFTLTADWISSSKSDRSSTRRDEVITKLRENYWKLDPYVRARNILDRTGVIKEGGSIDFYPTMASTSAQVEKSHVMTEHMHNAHVSAVVA</sequence>
<evidence type="ECO:0000313" key="3">
    <source>
        <dbReference type="Proteomes" id="UP000191522"/>
    </source>
</evidence>
<dbReference type="InterPro" id="IPR036865">
    <property type="entry name" value="CRAL-TRIO_dom_sf"/>
</dbReference>
<feature type="domain" description="CRAL-TRIO" evidence="1">
    <location>
        <begin position="202"/>
        <end position="347"/>
    </location>
</feature>
<proteinExistence type="predicted"/>
<accession>A0A1V6NW09</accession>
<evidence type="ECO:0000313" key="2">
    <source>
        <dbReference type="EMBL" id="OQD68536.1"/>
    </source>
</evidence>
<name>A0A1V6NW09_PENDC</name>
<dbReference type="SMART" id="SM00516">
    <property type="entry name" value="SEC14"/>
    <property type="match status" value="1"/>
</dbReference>
<gene>
    <name evidence="2" type="ORF">PENDEC_c034G00800</name>
</gene>
<dbReference type="PANTHER" id="PTHR46590">
    <property type="entry name" value="PHOSPHATIDYLINOSITOL TRANSFER PROTEIN CSR1-RELATED"/>
    <property type="match status" value="1"/>
</dbReference>
<dbReference type="InterPro" id="IPR001251">
    <property type="entry name" value="CRAL-TRIO_dom"/>
</dbReference>
<dbReference type="InterPro" id="IPR011074">
    <property type="entry name" value="CRAL/TRIO_N_dom"/>
</dbReference>
<dbReference type="SUPFAM" id="SSF52087">
    <property type="entry name" value="CRAL/TRIO domain"/>
    <property type="match status" value="1"/>
</dbReference>
<dbReference type="PANTHER" id="PTHR46590:SF2">
    <property type="entry name" value="CRAL_TRIO DOMAIN PROTEIN (AFU_ORTHOLOGUE AFUA_4G13930)-RELATED"/>
    <property type="match status" value="1"/>
</dbReference>
<dbReference type="OrthoDB" id="43460at2759"/>
<dbReference type="CDD" id="cd00170">
    <property type="entry name" value="SEC14"/>
    <property type="match status" value="1"/>
</dbReference>
<dbReference type="Pfam" id="PF03765">
    <property type="entry name" value="CRAL_TRIO_N"/>
    <property type="match status" value="1"/>
</dbReference>
<comment type="caution">
    <text evidence="2">The sequence shown here is derived from an EMBL/GenBank/DDBJ whole genome shotgun (WGS) entry which is preliminary data.</text>
</comment>
<dbReference type="AlphaFoldDB" id="A0A1V6NW09"/>
<keyword evidence="3" id="KW-1185">Reference proteome</keyword>
<dbReference type="PROSITE" id="PS50191">
    <property type="entry name" value="CRAL_TRIO"/>
    <property type="match status" value="1"/>
</dbReference>
<dbReference type="InterPro" id="IPR052432">
    <property type="entry name" value="PITP/CRAL-TRIO"/>
</dbReference>
<reference evidence="3" key="1">
    <citation type="journal article" date="2017" name="Nat. Microbiol.">
        <title>Global analysis of biosynthetic gene clusters reveals vast potential of secondary metabolite production in Penicillium species.</title>
        <authorList>
            <person name="Nielsen J.C."/>
            <person name="Grijseels S."/>
            <person name="Prigent S."/>
            <person name="Ji B."/>
            <person name="Dainat J."/>
            <person name="Nielsen K.F."/>
            <person name="Frisvad J.C."/>
            <person name="Workman M."/>
            <person name="Nielsen J."/>
        </authorList>
    </citation>
    <scope>NUCLEOTIDE SEQUENCE [LARGE SCALE GENOMIC DNA]</scope>
    <source>
        <strain evidence="3">IBT 11843</strain>
    </source>
</reference>
<protein>
    <recommendedName>
        <fullName evidence="1">CRAL-TRIO domain-containing protein</fullName>
    </recommendedName>
</protein>
<dbReference type="SMART" id="SM01100">
    <property type="entry name" value="CRAL_TRIO_N"/>
    <property type="match status" value="1"/>
</dbReference>
<dbReference type="SUPFAM" id="SSF46938">
    <property type="entry name" value="CRAL/TRIO N-terminal domain"/>
    <property type="match status" value="1"/>
</dbReference>
<dbReference type="InterPro" id="IPR036273">
    <property type="entry name" value="CRAL/TRIO_N_dom_sf"/>
</dbReference>